<dbReference type="STRING" id="694430.Natoc_0438"/>
<keyword evidence="2" id="KW-1185">Reference proteome</keyword>
<evidence type="ECO:0000313" key="1">
    <source>
        <dbReference type="EMBL" id="AGB36302.1"/>
    </source>
</evidence>
<reference evidence="1 2" key="1">
    <citation type="submission" date="2012-11" db="EMBL/GenBank/DDBJ databases">
        <title>FINISHED of Natronococcus occultus SP4, DSM 3396.</title>
        <authorList>
            <consortium name="DOE Joint Genome Institute"/>
            <person name="Eisen J."/>
            <person name="Huntemann M."/>
            <person name="Wei C.-L."/>
            <person name="Han J."/>
            <person name="Detter J.C."/>
            <person name="Han C."/>
            <person name="Tapia R."/>
            <person name="Chen A."/>
            <person name="Kyrpides N."/>
            <person name="Mavromatis K."/>
            <person name="Markowitz V."/>
            <person name="Szeto E."/>
            <person name="Ivanova N."/>
            <person name="Mikhailova N."/>
            <person name="Ovchinnikova G."/>
            <person name="Pagani I."/>
            <person name="Pati A."/>
            <person name="Goodwin L."/>
            <person name="Nordberg H.P."/>
            <person name="Cantor M.N."/>
            <person name="Hua S.X."/>
            <person name="Woyke T."/>
            <person name="Eisen J."/>
            <person name="Klenk H.-P."/>
            <person name="Klenk H.-P."/>
        </authorList>
    </citation>
    <scope>NUCLEOTIDE SEQUENCE [LARGE SCALE GENOMIC DNA]</scope>
    <source>
        <strain evidence="1 2">SP4</strain>
    </source>
</reference>
<dbReference type="Proteomes" id="UP000010878">
    <property type="component" value="Chromosome"/>
</dbReference>
<organism evidence="1 2">
    <name type="scientific">Natronococcus occultus SP4</name>
    <dbReference type="NCBI Taxonomy" id="694430"/>
    <lineage>
        <taxon>Archaea</taxon>
        <taxon>Methanobacteriati</taxon>
        <taxon>Methanobacteriota</taxon>
        <taxon>Stenosarchaea group</taxon>
        <taxon>Halobacteria</taxon>
        <taxon>Halobacteriales</taxon>
        <taxon>Natrialbaceae</taxon>
        <taxon>Natronococcus</taxon>
    </lineage>
</organism>
<dbReference type="EMBL" id="CP003929">
    <property type="protein sequence ID" value="AGB36302.1"/>
    <property type="molecule type" value="Genomic_DNA"/>
</dbReference>
<dbReference type="HOGENOM" id="CLU_079350_0_0_2"/>
<dbReference type="Pfam" id="PF08889">
    <property type="entry name" value="WbqC"/>
    <property type="match status" value="1"/>
</dbReference>
<dbReference type="AlphaFoldDB" id="L0JTL1"/>
<sequence>MGWCTVSESTDRPLRVAESGAAGSAADEDDRTVAIHQPNYLPWLGYFEKIRRSDVFVLLDDAEYSSDSWINRNRIKTPHGWTWLTVPVRGSSRPIEDVEIVDDGWRETHRKSLQASYGGAAHYDEFGAFFAATYARSWESLCELNVHLVRQLADRLELDCEFVRASTLEVDATGSERIVRLCEALAADRYYSGEGARSYNDPELFEDAGIVLEYQSFDPPRYDQRFGEFLPNLSVVDPLLNVGAERTRELLGVGSDDG</sequence>
<proteinExistence type="predicted"/>
<dbReference type="KEGG" id="nou:Natoc_0438"/>
<evidence type="ECO:0000313" key="2">
    <source>
        <dbReference type="Proteomes" id="UP000010878"/>
    </source>
</evidence>
<name>L0JTL1_9EURY</name>
<dbReference type="eggNOG" id="arCOG06939">
    <property type="taxonomic scope" value="Archaea"/>
</dbReference>
<accession>L0JTL1</accession>
<gene>
    <name evidence="1" type="ORF">Natoc_0438</name>
</gene>
<dbReference type="InterPro" id="IPR014985">
    <property type="entry name" value="WbqC"/>
</dbReference>
<protein>
    <submittedName>
        <fullName evidence="1">WbqC-like family protein</fullName>
    </submittedName>
</protein>